<organism evidence="1 2">
    <name type="scientific">Pseudaeromonas paramecii</name>
    <dbReference type="NCBI Taxonomy" id="2138166"/>
    <lineage>
        <taxon>Bacteria</taxon>
        <taxon>Pseudomonadati</taxon>
        <taxon>Pseudomonadota</taxon>
        <taxon>Gammaproteobacteria</taxon>
        <taxon>Aeromonadales</taxon>
        <taxon>Aeromonadaceae</taxon>
        <taxon>Pseudaeromonas</taxon>
    </lineage>
</organism>
<dbReference type="RefSeq" id="WP_345011189.1">
    <property type="nucleotide sequence ID" value="NZ_BAABFC010000009.1"/>
</dbReference>
<dbReference type="EMBL" id="BAABFC010000009">
    <property type="protein sequence ID" value="GAA4496935.1"/>
    <property type="molecule type" value="Genomic_DNA"/>
</dbReference>
<keyword evidence="2" id="KW-1185">Reference proteome</keyword>
<sequence length="85" mass="9636">MMMSCRAASRLLSEQQERPLRLGEQLALRLHLSLCGNCLQFARQLTGLQLSLRQLSQQQLDDAGPELSGDARARIAQALQQYKRR</sequence>
<proteinExistence type="predicted"/>
<protein>
    <recommendedName>
        <fullName evidence="3">Anti-sigma factor</fullName>
    </recommendedName>
</protein>
<gene>
    <name evidence="1" type="ORF">GCM10023095_12720</name>
</gene>
<comment type="caution">
    <text evidence="1">The sequence shown here is derived from an EMBL/GenBank/DDBJ whole genome shotgun (WGS) entry which is preliminary data.</text>
</comment>
<evidence type="ECO:0008006" key="3">
    <source>
        <dbReference type="Google" id="ProtNLM"/>
    </source>
</evidence>
<evidence type="ECO:0000313" key="2">
    <source>
        <dbReference type="Proteomes" id="UP001501321"/>
    </source>
</evidence>
<accession>A0ABP8Q656</accession>
<reference evidence="2" key="1">
    <citation type="journal article" date="2019" name="Int. J. Syst. Evol. Microbiol.">
        <title>The Global Catalogue of Microorganisms (GCM) 10K type strain sequencing project: providing services to taxonomists for standard genome sequencing and annotation.</title>
        <authorList>
            <consortium name="The Broad Institute Genomics Platform"/>
            <consortium name="The Broad Institute Genome Sequencing Center for Infectious Disease"/>
            <person name="Wu L."/>
            <person name="Ma J."/>
        </authorList>
    </citation>
    <scope>NUCLEOTIDE SEQUENCE [LARGE SCALE GENOMIC DNA]</scope>
    <source>
        <strain evidence="2">JCM 32226</strain>
    </source>
</reference>
<dbReference type="Proteomes" id="UP001501321">
    <property type="component" value="Unassembled WGS sequence"/>
</dbReference>
<name>A0ABP8Q656_9GAMM</name>
<evidence type="ECO:0000313" key="1">
    <source>
        <dbReference type="EMBL" id="GAA4496935.1"/>
    </source>
</evidence>